<proteinExistence type="predicted"/>
<evidence type="ECO:0000313" key="1">
    <source>
        <dbReference type="EMBL" id="KYF68451.1"/>
    </source>
</evidence>
<organism evidence="1 2">
    <name type="scientific">Sorangium cellulosum</name>
    <name type="common">Polyangium cellulosum</name>
    <dbReference type="NCBI Taxonomy" id="56"/>
    <lineage>
        <taxon>Bacteria</taxon>
        <taxon>Pseudomonadati</taxon>
        <taxon>Myxococcota</taxon>
        <taxon>Polyangia</taxon>
        <taxon>Polyangiales</taxon>
        <taxon>Polyangiaceae</taxon>
        <taxon>Sorangium</taxon>
    </lineage>
</organism>
<reference evidence="1 2" key="1">
    <citation type="submission" date="2014-02" db="EMBL/GenBank/DDBJ databases">
        <title>The small core and large imbalanced accessory genome model reveals a collaborative survival strategy of Sorangium cellulosum strains in nature.</title>
        <authorList>
            <person name="Han K."/>
            <person name="Peng R."/>
            <person name="Blom J."/>
            <person name="Li Y.-Z."/>
        </authorList>
    </citation>
    <scope>NUCLEOTIDE SEQUENCE [LARGE SCALE GENOMIC DNA]</scope>
    <source>
        <strain evidence="1 2">So0008-312</strain>
    </source>
</reference>
<gene>
    <name evidence="1" type="ORF">BE15_10540</name>
</gene>
<dbReference type="Proteomes" id="UP000075260">
    <property type="component" value="Unassembled WGS sequence"/>
</dbReference>
<accession>A0A150QKE1</accession>
<dbReference type="EMBL" id="JEMA01000571">
    <property type="protein sequence ID" value="KYF68451.1"/>
    <property type="molecule type" value="Genomic_DNA"/>
</dbReference>
<dbReference type="AlphaFoldDB" id="A0A150QKE1"/>
<comment type="caution">
    <text evidence="1">The sequence shown here is derived from an EMBL/GenBank/DDBJ whole genome shotgun (WGS) entry which is preliminary data.</text>
</comment>
<evidence type="ECO:0000313" key="2">
    <source>
        <dbReference type="Proteomes" id="UP000075260"/>
    </source>
</evidence>
<sequence length="72" mass="7377">MDPALAQPARPGLGEFAPAHPSSRAVLVASLAETLARAVTLGDEEAARILHEAVGRLLGLSAGPEGRARSRP</sequence>
<name>A0A150QKE1_SORCE</name>
<protein>
    <submittedName>
        <fullName evidence="1">Uncharacterized protein</fullName>
    </submittedName>
</protein>